<dbReference type="PROSITE" id="PS50977">
    <property type="entry name" value="HTH_TETR_2"/>
    <property type="match status" value="1"/>
</dbReference>
<evidence type="ECO:0000313" key="7">
    <source>
        <dbReference type="EMBL" id="GHI65827.1"/>
    </source>
</evidence>
<evidence type="ECO:0000256" key="5">
    <source>
        <dbReference type="PROSITE-ProRule" id="PRU00335"/>
    </source>
</evidence>
<reference evidence="8" key="1">
    <citation type="submission" date="2023-07" db="EMBL/GenBank/DDBJ databases">
        <title>Whole genome shotgun sequence of Streptomyces cacaoi subsp. asoensis NBRC 13813.</title>
        <authorList>
            <person name="Komaki H."/>
            <person name="Tamura T."/>
        </authorList>
    </citation>
    <scope>NUCLEOTIDE SEQUENCE [LARGE SCALE GENOMIC DNA]</scope>
    <source>
        <strain evidence="8">NBRC 13813</strain>
    </source>
</reference>
<dbReference type="PRINTS" id="PR00455">
    <property type="entry name" value="HTHTETR"/>
</dbReference>
<dbReference type="Pfam" id="PF13977">
    <property type="entry name" value="TetR_C_6"/>
    <property type="match status" value="1"/>
</dbReference>
<organism evidence="7 8">
    <name type="scientific">Streptomyces asoensis</name>
    <dbReference type="NCBI Taxonomy" id="249586"/>
    <lineage>
        <taxon>Bacteria</taxon>
        <taxon>Bacillati</taxon>
        <taxon>Actinomycetota</taxon>
        <taxon>Actinomycetes</taxon>
        <taxon>Kitasatosporales</taxon>
        <taxon>Streptomycetaceae</taxon>
        <taxon>Streptomyces</taxon>
    </lineage>
</organism>
<dbReference type="PANTHER" id="PTHR47506:SF1">
    <property type="entry name" value="HTH-TYPE TRANSCRIPTIONAL REGULATOR YJDC"/>
    <property type="match status" value="1"/>
</dbReference>
<comment type="caution">
    <text evidence="7">The sequence shown here is derived from an EMBL/GenBank/DDBJ whole genome shotgun (WGS) entry which is preliminary data.</text>
</comment>
<dbReference type="Pfam" id="PF00440">
    <property type="entry name" value="TetR_N"/>
    <property type="match status" value="1"/>
</dbReference>
<dbReference type="SUPFAM" id="SSF48498">
    <property type="entry name" value="Tetracyclin repressor-like, C-terminal domain"/>
    <property type="match status" value="1"/>
</dbReference>
<keyword evidence="4" id="KW-0804">Transcription</keyword>
<evidence type="ECO:0000256" key="4">
    <source>
        <dbReference type="ARBA" id="ARBA00023163"/>
    </source>
</evidence>
<dbReference type="InterPro" id="IPR036271">
    <property type="entry name" value="Tet_transcr_reg_TetR-rel_C_sf"/>
</dbReference>
<evidence type="ECO:0000259" key="6">
    <source>
        <dbReference type="PROSITE" id="PS50977"/>
    </source>
</evidence>
<sequence>MRFVEEGDRIVDRAKTRGPYAKTAARRAEIVRAARACFAEHGYANSSLRTIAERAGITHAGLLHHFRDKDELLAEVLAQRDSEEWRQGLEEVEGIDQLGSYLAGLIQRHQRAPELMRLWIELAAAASRPDHPAHTYFVERYELSRAQFVEGLPNEAARTRLREGVSPESAAVLFQAVLNGLQLQWVLQQDLDVVGPVTDFVRLLFAQDDDAGDTA</sequence>
<dbReference type="EMBL" id="BNEB01000006">
    <property type="protein sequence ID" value="GHI65827.1"/>
    <property type="molecule type" value="Genomic_DNA"/>
</dbReference>
<keyword evidence="2" id="KW-0805">Transcription regulation</keyword>
<dbReference type="PANTHER" id="PTHR47506">
    <property type="entry name" value="TRANSCRIPTIONAL REGULATORY PROTEIN"/>
    <property type="match status" value="1"/>
</dbReference>
<dbReference type="RefSeq" id="WP_372442552.1">
    <property type="nucleotide sequence ID" value="NZ_BMSI01000016.1"/>
</dbReference>
<keyword evidence="3 5" id="KW-0238">DNA-binding</keyword>
<dbReference type="SUPFAM" id="SSF46689">
    <property type="entry name" value="Homeodomain-like"/>
    <property type="match status" value="1"/>
</dbReference>
<feature type="DNA-binding region" description="H-T-H motif" evidence="5">
    <location>
        <begin position="47"/>
        <end position="66"/>
    </location>
</feature>
<evidence type="ECO:0000256" key="2">
    <source>
        <dbReference type="ARBA" id="ARBA00023015"/>
    </source>
</evidence>
<evidence type="ECO:0000256" key="3">
    <source>
        <dbReference type="ARBA" id="ARBA00023125"/>
    </source>
</evidence>
<accession>A0ABQ3SCS0</accession>
<proteinExistence type="predicted"/>
<name>A0ABQ3SCS0_9ACTN</name>
<evidence type="ECO:0000313" key="8">
    <source>
        <dbReference type="Proteomes" id="UP000649259"/>
    </source>
</evidence>
<dbReference type="Proteomes" id="UP000649259">
    <property type="component" value="Unassembled WGS sequence"/>
</dbReference>
<evidence type="ECO:0000256" key="1">
    <source>
        <dbReference type="ARBA" id="ARBA00022491"/>
    </source>
</evidence>
<keyword evidence="1" id="KW-0678">Repressor</keyword>
<dbReference type="InterPro" id="IPR039538">
    <property type="entry name" value="BetI_C"/>
</dbReference>
<dbReference type="InterPro" id="IPR009057">
    <property type="entry name" value="Homeodomain-like_sf"/>
</dbReference>
<gene>
    <name evidence="7" type="ORF">Saso_74770</name>
</gene>
<protein>
    <submittedName>
        <fullName evidence="7">TetR family transcriptional regulator</fullName>
    </submittedName>
</protein>
<dbReference type="GeneID" id="91475224"/>
<dbReference type="Gene3D" id="1.10.357.10">
    <property type="entry name" value="Tetracycline Repressor, domain 2"/>
    <property type="match status" value="1"/>
</dbReference>
<feature type="domain" description="HTH tetR-type" evidence="6">
    <location>
        <begin position="24"/>
        <end position="84"/>
    </location>
</feature>
<keyword evidence="8" id="KW-1185">Reference proteome</keyword>
<dbReference type="InterPro" id="IPR001647">
    <property type="entry name" value="HTH_TetR"/>
</dbReference>